<protein>
    <recommendedName>
        <fullName evidence="4">Secreted protein</fullName>
    </recommendedName>
</protein>
<keyword evidence="1" id="KW-0732">Signal</keyword>
<dbReference type="EMBL" id="JAHLJV010000003">
    <property type="protein sequence ID" value="KAK1599065.1"/>
    <property type="molecule type" value="Genomic_DNA"/>
</dbReference>
<gene>
    <name evidence="2" type="ORF">LY79DRAFT_207042</name>
</gene>
<comment type="caution">
    <text evidence="2">The sequence shown here is derived from an EMBL/GenBank/DDBJ whole genome shotgun (WGS) entry which is preliminary data.</text>
</comment>
<evidence type="ECO:0000256" key="1">
    <source>
        <dbReference type="SAM" id="SignalP"/>
    </source>
</evidence>
<dbReference type="Proteomes" id="UP001230504">
    <property type="component" value="Unassembled WGS sequence"/>
</dbReference>
<evidence type="ECO:0000313" key="3">
    <source>
        <dbReference type="Proteomes" id="UP001230504"/>
    </source>
</evidence>
<feature type="signal peptide" evidence="1">
    <location>
        <begin position="1"/>
        <end position="22"/>
    </location>
</feature>
<sequence length="135" mass="14750">MPHALLVLFLTTTGSAPGTVRGDISTVTATAKCIFSLSLSLSLASAFLARGFRTTSGPPSLGVSFYVPRRKHGEGSNSKCVETSPSNCKEKDRKVKKCNELLEPRVKRKYKPLSLLRPLIRRRKLHGVALSIIKT</sequence>
<accession>A0AAD8QB35</accession>
<proteinExistence type="predicted"/>
<organism evidence="2 3">
    <name type="scientific">Colletotrichum navitas</name>
    <dbReference type="NCBI Taxonomy" id="681940"/>
    <lineage>
        <taxon>Eukaryota</taxon>
        <taxon>Fungi</taxon>
        <taxon>Dikarya</taxon>
        <taxon>Ascomycota</taxon>
        <taxon>Pezizomycotina</taxon>
        <taxon>Sordariomycetes</taxon>
        <taxon>Hypocreomycetidae</taxon>
        <taxon>Glomerellales</taxon>
        <taxon>Glomerellaceae</taxon>
        <taxon>Colletotrichum</taxon>
        <taxon>Colletotrichum graminicola species complex</taxon>
    </lineage>
</organism>
<reference evidence="2" key="1">
    <citation type="submission" date="2021-06" db="EMBL/GenBank/DDBJ databases">
        <title>Comparative genomics, transcriptomics and evolutionary studies reveal genomic signatures of adaptation to plant cell wall in hemibiotrophic fungi.</title>
        <authorList>
            <consortium name="DOE Joint Genome Institute"/>
            <person name="Baroncelli R."/>
            <person name="Diaz J.F."/>
            <person name="Benocci T."/>
            <person name="Peng M."/>
            <person name="Battaglia E."/>
            <person name="Haridas S."/>
            <person name="Andreopoulos W."/>
            <person name="Labutti K."/>
            <person name="Pangilinan J."/>
            <person name="Floch G.L."/>
            <person name="Makela M.R."/>
            <person name="Henrissat B."/>
            <person name="Grigoriev I.V."/>
            <person name="Crouch J.A."/>
            <person name="De Vries R.P."/>
            <person name="Sukno S.A."/>
            <person name="Thon M.R."/>
        </authorList>
    </citation>
    <scope>NUCLEOTIDE SEQUENCE</scope>
    <source>
        <strain evidence="2">CBS 125086</strain>
    </source>
</reference>
<dbReference type="GeneID" id="85435746"/>
<keyword evidence="3" id="KW-1185">Reference proteome</keyword>
<evidence type="ECO:0008006" key="4">
    <source>
        <dbReference type="Google" id="ProtNLM"/>
    </source>
</evidence>
<dbReference type="AlphaFoldDB" id="A0AAD8QB35"/>
<dbReference type="RefSeq" id="XP_060419727.1">
    <property type="nucleotide sequence ID" value="XM_060551506.1"/>
</dbReference>
<feature type="chain" id="PRO_5042124771" description="Secreted protein" evidence="1">
    <location>
        <begin position="23"/>
        <end position="135"/>
    </location>
</feature>
<evidence type="ECO:0000313" key="2">
    <source>
        <dbReference type="EMBL" id="KAK1599065.1"/>
    </source>
</evidence>
<name>A0AAD8QB35_9PEZI</name>